<evidence type="ECO:0000256" key="2">
    <source>
        <dbReference type="ARBA" id="ARBA00007069"/>
    </source>
</evidence>
<feature type="transmembrane region" description="Helical" evidence="8">
    <location>
        <begin position="90"/>
        <end position="114"/>
    </location>
</feature>
<dbReference type="OrthoDB" id="9807047at2"/>
<keyword evidence="6 8" id="KW-1133">Transmembrane helix</keyword>
<keyword evidence="3 8" id="KW-0813">Transport</keyword>
<feature type="transmembrane region" description="Helical" evidence="8">
    <location>
        <begin position="120"/>
        <end position="136"/>
    </location>
</feature>
<dbReference type="PROSITE" id="PS50928">
    <property type="entry name" value="ABC_TM1"/>
    <property type="match status" value="1"/>
</dbReference>
<proteinExistence type="inferred from homology"/>
<accession>A0A399F397</accession>
<evidence type="ECO:0000256" key="1">
    <source>
        <dbReference type="ARBA" id="ARBA00004651"/>
    </source>
</evidence>
<evidence type="ECO:0000256" key="6">
    <source>
        <dbReference type="ARBA" id="ARBA00022989"/>
    </source>
</evidence>
<comment type="similarity">
    <text evidence="2">Belongs to the binding-protein-dependent transport system permease family. CysTW subfamily.</text>
</comment>
<evidence type="ECO:0000256" key="4">
    <source>
        <dbReference type="ARBA" id="ARBA00022475"/>
    </source>
</evidence>
<feature type="transmembrane region" description="Helical" evidence="8">
    <location>
        <begin position="24"/>
        <end position="50"/>
    </location>
</feature>
<dbReference type="PANTHER" id="PTHR42929">
    <property type="entry name" value="INNER MEMBRANE ABC TRANSPORTER PERMEASE PROTEIN YDCU-RELATED-RELATED"/>
    <property type="match status" value="1"/>
</dbReference>
<dbReference type="Pfam" id="PF00528">
    <property type="entry name" value="BPD_transp_1"/>
    <property type="match status" value="1"/>
</dbReference>
<feature type="transmembrane region" description="Helical" evidence="8">
    <location>
        <begin position="184"/>
        <end position="205"/>
    </location>
</feature>
<organism evidence="10 11">
    <name type="scientific">Calidithermus terrae</name>
    <dbReference type="NCBI Taxonomy" id="1408545"/>
    <lineage>
        <taxon>Bacteria</taxon>
        <taxon>Thermotogati</taxon>
        <taxon>Deinococcota</taxon>
        <taxon>Deinococci</taxon>
        <taxon>Thermales</taxon>
        <taxon>Thermaceae</taxon>
        <taxon>Calidithermus</taxon>
    </lineage>
</organism>
<dbReference type="InterPro" id="IPR000515">
    <property type="entry name" value="MetI-like"/>
</dbReference>
<dbReference type="SUPFAM" id="SSF161098">
    <property type="entry name" value="MetI-like"/>
    <property type="match status" value="1"/>
</dbReference>
<dbReference type="Proteomes" id="UP000265715">
    <property type="component" value="Unassembled WGS sequence"/>
</dbReference>
<feature type="domain" description="ABC transmembrane type-1" evidence="9">
    <location>
        <begin position="85"/>
        <end position="302"/>
    </location>
</feature>
<sequence>MSASLPAKTLRRRVSDLFYLRPRFLLLLLLIPPLLWLGIIYLGSLFNLLLYSFYSLNDFTGQVEYRFSLSAFGQLFSSPANIDIVVRTTLMALAVTLACAVIAFPVAYYIAFYTRGGSKTFWYLMVLLPLWSSYLIKVYAWRLILASEGVVSWFFDALGLGWLLEGILSVPVVGGTSLSNSYLGMFLVFTYIWLPYMILPIIAALERVPKSLVQASADLGARPRQTFWKVVWPLTVPGVAAGSIFTFSLTLGDYIIPQVVGQPGFFIGQMVYVQQGTAGNLPLAAAFSVVPVVIIAVYLLIVRRMGAFNAL</sequence>
<feature type="transmembrane region" description="Helical" evidence="8">
    <location>
        <begin position="226"/>
        <end position="247"/>
    </location>
</feature>
<dbReference type="EMBL" id="QXDL01000005">
    <property type="protein sequence ID" value="RIH90668.1"/>
    <property type="molecule type" value="Genomic_DNA"/>
</dbReference>
<comment type="subcellular location">
    <subcellularLocation>
        <location evidence="1 8">Cell membrane</location>
        <topology evidence="1 8">Multi-pass membrane protein</topology>
    </subcellularLocation>
</comment>
<dbReference type="InterPro" id="IPR035906">
    <property type="entry name" value="MetI-like_sf"/>
</dbReference>
<dbReference type="Gene3D" id="1.10.3720.10">
    <property type="entry name" value="MetI-like"/>
    <property type="match status" value="1"/>
</dbReference>
<evidence type="ECO:0000256" key="7">
    <source>
        <dbReference type="ARBA" id="ARBA00023136"/>
    </source>
</evidence>
<evidence type="ECO:0000313" key="11">
    <source>
        <dbReference type="Proteomes" id="UP000265715"/>
    </source>
</evidence>
<dbReference type="AlphaFoldDB" id="A0A399F397"/>
<dbReference type="PANTHER" id="PTHR42929:SF1">
    <property type="entry name" value="INNER MEMBRANE ABC TRANSPORTER PERMEASE PROTEIN YDCU-RELATED"/>
    <property type="match status" value="1"/>
</dbReference>
<keyword evidence="5 8" id="KW-0812">Transmembrane</keyword>
<dbReference type="RefSeq" id="WP_119313525.1">
    <property type="nucleotide sequence ID" value="NZ_QXDL01000005.1"/>
</dbReference>
<evidence type="ECO:0000313" key="10">
    <source>
        <dbReference type="EMBL" id="RIH90668.1"/>
    </source>
</evidence>
<evidence type="ECO:0000256" key="5">
    <source>
        <dbReference type="ARBA" id="ARBA00022692"/>
    </source>
</evidence>
<comment type="caution">
    <text evidence="10">The sequence shown here is derived from an EMBL/GenBank/DDBJ whole genome shotgun (WGS) entry which is preliminary data.</text>
</comment>
<evidence type="ECO:0000256" key="8">
    <source>
        <dbReference type="RuleBase" id="RU363032"/>
    </source>
</evidence>
<keyword evidence="7 8" id="KW-0472">Membrane</keyword>
<dbReference type="GO" id="GO:0005886">
    <property type="term" value="C:plasma membrane"/>
    <property type="evidence" value="ECO:0007669"/>
    <property type="project" value="UniProtKB-SubCell"/>
</dbReference>
<evidence type="ECO:0000259" key="9">
    <source>
        <dbReference type="PROSITE" id="PS50928"/>
    </source>
</evidence>
<name>A0A399F397_9DEIN</name>
<protein>
    <submittedName>
        <fullName evidence="10">Inner membrane ABC transporter permease protein YdcU</fullName>
    </submittedName>
</protein>
<dbReference type="GO" id="GO:0055085">
    <property type="term" value="P:transmembrane transport"/>
    <property type="evidence" value="ECO:0007669"/>
    <property type="project" value="InterPro"/>
</dbReference>
<dbReference type="CDD" id="cd06261">
    <property type="entry name" value="TM_PBP2"/>
    <property type="match status" value="1"/>
</dbReference>
<keyword evidence="4" id="KW-1003">Cell membrane</keyword>
<feature type="transmembrane region" description="Helical" evidence="8">
    <location>
        <begin position="143"/>
        <end position="164"/>
    </location>
</feature>
<gene>
    <name evidence="10" type="primary">ydcU</name>
    <name evidence="10" type="ORF">Mterra_00270</name>
</gene>
<reference evidence="10 11" key="1">
    <citation type="submission" date="2018-08" db="EMBL/GenBank/DDBJ databases">
        <title>Meiothermus terrae DSM 26712 genome sequencing project.</title>
        <authorList>
            <person name="Da Costa M.S."/>
            <person name="Albuquerque L."/>
            <person name="Raposo P."/>
            <person name="Froufe H.J.C."/>
            <person name="Barroso C.S."/>
            <person name="Egas C."/>
        </authorList>
    </citation>
    <scope>NUCLEOTIDE SEQUENCE [LARGE SCALE GENOMIC DNA]</scope>
    <source>
        <strain evidence="10 11">DSM 26712</strain>
    </source>
</reference>
<feature type="transmembrane region" description="Helical" evidence="8">
    <location>
        <begin position="281"/>
        <end position="301"/>
    </location>
</feature>
<evidence type="ECO:0000256" key="3">
    <source>
        <dbReference type="ARBA" id="ARBA00022448"/>
    </source>
</evidence>
<keyword evidence="11" id="KW-1185">Reference proteome</keyword>